<feature type="transmembrane region" description="Helical" evidence="8">
    <location>
        <begin position="218"/>
        <end position="247"/>
    </location>
</feature>
<organism evidence="10 12">
    <name type="scientific">Adineta ricciae</name>
    <name type="common">Rotifer</name>
    <dbReference type="NCBI Taxonomy" id="249248"/>
    <lineage>
        <taxon>Eukaryota</taxon>
        <taxon>Metazoa</taxon>
        <taxon>Spiralia</taxon>
        <taxon>Gnathifera</taxon>
        <taxon>Rotifera</taxon>
        <taxon>Eurotatoria</taxon>
        <taxon>Bdelloidea</taxon>
        <taxon>Adinetida</taxon>
        <taxon>Adinetidae</taxon>
        <taxon>Adineta</taxon>
    </lineage>
</organism>
<dbReference type="GO" id="GO:0005886">
    <property type="term" value="C:plasma membrane"/>
    <property type="evidence" value="ECO:0007669"/>
    <property type="project" value="TreeGrafter"/>
</dbReference>
<feature type="transmembrane region" description="Helical" evidence="8">
    <location>
        <begin position="259"/>
        <end position="276"/>
    </location>
</feature>
<evidence type="ECO:0000313" key="10">
    <source>
        <dbReference type="EMBL" id="CAF1136017.1"/>
    </source>
</evidence>
<dbReference type="InterPro" id="IPR017452">
    <property type="entry name" value="GPCR_Rhodpsn_7TM"/>
</dbReference>
<dbReference type="OrthoDB" id="9990906at2759"/>
<keyword evidence="3 8" id="KW-1133">Transmembrane helix</keyword>
<keyword evidence="5 8" id="KW-0472">Membrane</keyword>
<dbReference type="AlphaFoldDB" id="A0A814RMJ7"/>
<evidence type="ECO:0000256" key="6">
    <source>
        <dbReference type="ARBA" id="ARBA00023170"/>
    </source>
</evidence>
<evidence type="ECO:0000256" key="7">
    <source>
        <dbReference type="ARBA" id="ARBA00023224"/>
    </source>
</evidence>
<feature type="transmembrane region" description="Helical" evidence="8">
    <location>
        <begin position="12"/>
        <end position="36"/>
    </location>
</feature>
<evidence type="ECO:0000256" key="1">
    <source>
        <dbReference type="ARBA" id="ARBA00004141"/>
    </source>
</evidence>
<dbReference type="SUPFAM" id="SSF81321">
    <property type="entry name" value="Family A G protein-coupled receptor-like"/>
    <property type="match status" value="1"/>
</dbReference>
<keyword evidence="4" id="KW-0297">G-protein coupled receptor</keyword>
<evidence type="ECO:0000256" key="3">
    <source>
        <dbReference type="ARBA" id="ARBA00022989"/>
    </source>
</evidence>
<feature type="transmembrane region" description="Helical" evidence="8">
    <location>
        <begin position="48"/>
        <end position="66"/>
    </location>
</feature>
<dbReference type="Pfam" id="PF00001">
    <property type="entry name" value="7tm_1"/>
    <property type="match status" value="1"/>
</dbReference>
<sequence>MFGNKTIDAEMIVAYYSLSVTILGTLFNSLTFIVLCRSTFRNSRARPTFHYMRAIAVFDILMLYGWNLDHYLGPIHGFTIQTLSIPLCRFLSFFNYFICQSSAWLRVFVCVDRYLILTRLHRTWFSDSKHVLIVITCIITFSFGLNSLFFVFGCSRERKRVSAESWAFPIYPLWDYINLTVYNCIPLLLMTIFNTRVISHLIRLRRQSTIQNSQIQHLSMSITLVITTFLFLMMTIPGTVAFAFFSYRTSIILRRFLDGILYTYHILSFPLYMITFDEFRQEFILMITCERVKTKAITFSIAQPYLMSHV</sequence>
<name>A0A814RMJ7_ADIRI</name>
<dbReference type="Gene3D" id="1.20.1070.10">
    <property type="entry name" value="Rhodopsin 7-helix transmembrane proteins"/>
    <property type="match status" value="1"/>
</dbReference>
<keyword evidence="7" id="KW-0807">Transducer</keyword>
<reference evidence="10" key="1">
    <citation type="submission" date="2021-02" db="EMBL/GenBank/DDBJ databases">
        <authorList>
            <person name="Nowell W R."/>
        </authorList>
    </citation>
    <scope>NUCLEOTIDE SEQUENCE</scope>
</reference>
<dbReference type="InterPro" id="IPR000276">
    <property type="entry name" value="GPCR_Rhodpsn"/>
</dbReference>
<comment type="caution">
    <text evidence="10">The sequence shown here is derived from an EMBL/GenBank/DDBJ whole genome shotgun (WGS) entry which is preliminary data.</text>
</comment>
<evidence type="ECO:0000256" key="8">
    <source>
        <dbReference type="SAM" id="Phobius"/>
    </source>
</evidence>
<protein>
    <recommendedName>
        <fullName evidence="9">G-protein coupled receptors family 1 profile domain-containing protein</fullName>
    </recommendedName>
</protein>
<dbReference type="PANTHER" id="PTHR24243">
    <property type="entry name" value="G-PROTEIN COUPLED RECEPTOR"/>
    <property type="match status" value="1"/>
</dbReference>
<comment type="subcellular location">
    <subcellularLocation>
        <location evidence="1">Membrane</location>
        <topology evidence="1">Multi-pass membrane protein</topology>
    </subcellularLocation>
</comment>
<accession>A0A814RMJ7</accession>
<feature type="domain" description="G-protein coupled receptors family 1 profile" evidence="9">
    <location>
        <begin position="27"/>
        <end position="272"/>
    </location>
</feature>
<dbReference type="GO" id="GO:0004930">
    <property type="term" value="F:G protein-coupled receptor activity"/>
    <property type="evidence" value="ECO:0007669"/>
    <property type="project" value="UniProtKB-KW"/>
</dbReference>
<dbReference type="PANTHER" id="PTHR24243:SF230">
    <property type="entry name" value="G-PROTEIN COUPLED RECEPTORS FAMILY 1 PROFILE DOMAIN-CONTAINING PROTEIN"/>
    <property type="match status" value="1"/>
</dbReference>
<evidence type="ECO:0000256" key="2">
    <source>
        <dbReference type="ARBA" id="ARBA00022692"/>
    </source>
</evidence>
<dbReference type="Proteomes" id="UP000663852">
    <property type="component" value="Unassembled WGS sequence"/>
</dbReference>
<proteinExistence type="predicted"/>
<dbReference type="PROSITE" id="PS50262">
    <property type="entry name" value="G_PROTEIN_RECEP_F1_2"/>
    <property type="match status" value="1"/>
</dbReference>
<evidence type="ECO:0000256" key="5">
    <source>
        <dbReference type="ARBA" id="ARBA00023136"/>
    </source>
</evidence>
<evidence type="ECO:0000313" key="11">
    <source>
        <dbReference type="EMBL" id="CAF1320225.1"/>
    </source>
</evidence>
<dbReference type="Proteomes" id="UP000663828">
    <property type="component" value="Unassembled WGS sequence"/>
</dbReference>
<keyword evidence="12" id="KW-1185">Reference proteome</keyword>
<evidence type="ECO:0000313" key="12">
    <source>
        <dbReference type="Proteomes" id="UP000663828"/>
    </source>
</evidence>
<evidence type="ECO:0000256" key="4">
    <source>
        <dbReference type="ARBA" id="ARBA00023040"/>
    </source>
</evidence>
<feature type="transmembrane region" description="Helical" evidence="8">
    <location>
        <begin position="173"/>
        <end position="197"/>
    </location>
</feature>
<dbReference type="EMBL" id="CAJNOR010001398">
    <property type="protein sequence ID" value="CAF1136017.1"/>
    <property type="molecule type" value="Genomic_DNA"/>
</dbReference>
<keyword evidence="2 8" id="KW-0812">Transmembrane</keyword>
<dbReference type="EMBL" id="CAJNOJ010000234">
    <property type="protein sequence ID" value="CAF1320225.1"/>
    <property type="molecule type" value="Genomic_DNA"/>
</dbReference>
<gene>
    <name evidence="11" type="ORF">EDS130_LOCUS31624</name>
    <name evidence="10" type="ORF">XAT740_LOCUS20158</name>
</gene>
<feature type="transmembrane region" description="Helical" evidence="8">
    <location>
        <begin position="131"/>
        <end position="153"/>
    </location>
</feature>
<feature type="transmembrane region" description="Helical" evidence="8">
    <location>
        <begin position="93"/>
        <end position="111"/>
    </location>
</feature>
<keyword evidence="6" id="KW-0675">Receptor</keyword>
<evidence type="ECO:0000259" key="9">
    <source>
        <dbReference type="PROSITE" id="PS50262"/>
    </source>
</evidence>